<reference evidence="1" key="1">
    <citation type="journal article" date="2015" name="Nature">
        <title>Complex archaea that bridge the gap between prokaryotes and eukaryotes.</title>
        <authorList>
            <person name="Spang A."/>
            <person name="Saw J.H."/>
            <person name="Jorgensen S.L."/>
            <person name="Zaremba-Niedzwiedzka K."/>
            <person name="Martijn J."/>
            <person name="Lind A.E."/>
            <person name="van Eijk R."/>
            <person name="Schleper C."/>
            <person name="Guy L."/>
            <person name="Ettema T.J."/>
        </authorList>
    </citation>
    <scope>NUCLEOTIDE SEQUENCE</scope>
</reference>
<gene>
    <name evidence="1" type="ORF">LCGC14_0741100</name>
</gene>
<protein>
    <submittedName>
        <fullName evidence="1">Uncharacterized protein</fullName>
    </submittedName>
</protein>
<dbReference type="EMBL" id="LAZR01001750">
    <property type="protein sequence ID" value="KKN39675.1"/>
    <property type="molecule type" value="Genomic_DNA"/>
</dbReference>
<comment type="caution">
    <text evidence="1">The sequence shown here is derived from an EMBL/GenBank/DDBJ whole genome shotgun (WGS) entry which is preliminary data.</text>
</comment>
<dbReference type="AlphaFoldDB" id="A0A0F9Q6Q5"/>
<evidence type="ECO:0000313" key="1">
    <source>
        <dbReference type="EMBL" id="KKN39675.1"/>
    </source>
</evidence>
<organism evidence="1">
    <name type="scientific">marine sediment metagenome</name>
    <dbReference type="NCBI Taxonomy" id="412755"/>
    <lineage>
        <taxon>unclassified sequences</taxon>
        <taxon>metagenomes</taxon>
        <taxon>ecological metagenomes</taxon>
    </lineage>
</organism>
<proteinExistence type="predicted"/>
<name>A0A0F9Q6Q5_9ZZZZ</name>
<sequence length="99" mass="11065">MDRLLIDEEQAAVTVIKGDPSWGFRTTRVFKGEERDEAIKAAQDAKSIRVDRQAMAEWLSQQCDVETHSRYGSRRVICPLCLANVILSGGVGKAPWEAM</sequence>
<accession>A0A0F9Q6Q5</accession>